<feature type="domain" description="4Fe-4S ferredoxin-type" evidence="9">
    <location>
        <begin position="62"/>
        <end position="95"/>
    </location>
</feature>
<dbReference type="InterPro" id="IPR001989">
    <property type="entry name" value="Radical_activat_CS"/>
</dbReference>
<comment type="cofactor">
    <cofactor evidence="1">
        <name>[4Fe-4S] cluster</name>
        <dbReference type="ChEBI" id="CHEBI:49883"/>
    </cofactor>
</comment>
<evidence type="ECO:0000256" key="3">
    <source>
        <dbReference type="ARBA" id="ARBA00022485"/>
    </source>
</evidence>
<keyword evidence="7" id="KW-0408">Iron</keyword>
<evidence type="ECO:0000256" key="6">
    <source>
        <dbReference type="ARBA" id="ARBA00023002"/>
    </source>
</evidence>
<dbReference type="InterPro" id="IPR012839">
    <property type="entry name" value="Organic_radical_activase"/>
</dbReference>
<dbReference type="SFLD" id="SFLDG01118">
    <property type="entry name" value="activating_enzymes__group_2"/>
    <property type="match status" value="1"/>
</dbReference>
<dbReference type="InterPro" id="IPR058240">
    <property type="entry name" value="rSAM_sf"/>
</dbReference>
<name>A0AAW9LMS9_KLEAE</name>
<dbReference type="GO" id="GO:0046872">
    <property type="term" value="F:metal ion binding"/>
    <property type="evidence" value="ECO:0007669"/>
    <property type="project" value="UniProtKB-KW"/>
</dbReference>
<dbReference type="Gene3D" id="3.20.20.70">
    <property type="entry name" value="Aldolase class I"/>
    <property type="match status" value="1"/>
</dbReference>
<dbReference type="SFLD" id="SFLDS00029">
    <property type="entry name" value="Radical_SAM"/>
    <property type="match status" value="1"/>
</dbReference>
<dbReference type="Proteomes" id="UP001303386">
    <property type="component" value="Unassembled WGS sequence"/>
</dbReference>
<evidence type="ECO:0000256" key="7">
    <source>
        <dbReference type="ARBA" id="ARBA00023004"/>
    </source>
</evidence>
<comment type="similarity">
    <text evidence="2">Belongs to the organic radical-activating enzymes family.</text>
</comment>
<sequence length="291" mass="32359">MTLSAAPRISCEVIETRAGTARIFNLQRYSLNDGQGIRTVVFFKGCPHTCPWCANPESISPKIQTVRRERKCLRCTRCLQDVAECPSGAWEQIGRDVTLDALLHEVLKDEVFFRASGGGVTLSGGEVLMQAGFAASFLQHLRQWGIRTAIETAGDCAFNRFLPVAEACDEILFDLKIMNSERAHSLLQMNQPRVLDNFSQLASRKMNLIPRVPLIPGYTMNTENFKQILNFLAPFSLAEIHLLPFHQYGESKYRLLGKTWPLAGVSAPQHADVHPYQALAEAAGYHVTIGG</sequence>
<dbReference type="NCBIfam" id="NF007483">
    <property type="entry name" value="PRK10076.1"/>
    <property type="match status" value="1"/>
</dbReference>
<evidence type="ECO:0000256" key="8">
    <source>
        <dbReference type="ARBA" id="ARBA00023014"/>
    </source>
</evidence>
<dbReference type="GO" id="GO:0043365">
    <property type="term" value="F:[formate-C-acetyltransferase]-activating enzyme activity"/>
    <property type="evidence" value="ECO:0007669"/>
    <property type="project" value="UniProtKB-EC"/>
</dbReference>
<dbReference type="InterPro" id="IPR040074">
    <property type="entry name" value="BssD/PflA/YjjW"/>
</dbReference>
<evidence type="ECO:0000256" key="1">
    <source>
        <dbReference type="ARBA" id="ARBA00001966"/>
    </source>
</evidence>
<dbReference type="SUPFAM" id="SSF102114">
    <property type="entry name" value="Radical SAM enzymes"/>
    <property type="match status" value="1"/>
</dbReference>
<dbReference type="AlphaFoldDB" id="A0AAW9LMS9"/>
<dbReference type="PROSITE" id="PS51918">
    <property type="entry name" value="RADICAL_SAM"/>
    <property type="match status" value="1"/>
</dbReference>
<keyword evidence="8" id="KW-0411">Iron-sulfur</keyword>
<dbReference type="PANTHER" id="PTHR30352:SF4">
    <property type="entry name" value="PYRUVATE FORMATE-LYASE 2-ACTIVATING ENZYME"/>
    <property type="match status" value="1"/>
</dbReference>
<keyword evidence="5" id="KW-0479">Metal-binding</keyword>
<dbReference type="SFLD" id="SFLDG01066">
    <property type="entry name" value="organic_radical-activating_enz"/>
    <property type="match status" value="1"/>
</dbReference>
<dbReference type="InterPro" id="IPR013785">
    <property type="entry name" value="Aldolase_TIM"/>
</dbReference>
<dbReference type="CDD" id="cd01335">
    <property type="entry name" value="Radical_SAM"/>
    <property type="match status" value="1"/>
</dbReference>
<evidence type="ECO:0000256" key="4">
    <source>
        <dbReference type="ARBA" id="ARBA00022691"/>
    </source>
</evidence>
<dbReference type="GO" id="GO:0051539">
    <property type="term" value="F:4 iron, 4 sulfur cluster binding"/>
    <property type="evidence" value="ECO:0007669"/>
    <property type="project" value="UniProtKB-KW"/>
</dbReference>
<evidence type="ECO:0000313" key="11">
    <source>
        <dbReference type="EMBL" id="MEA8799277.1"/>
    </source>
</evidence>
<dbReference type="PANTHER" id="PTHR30352">
    <property type="entry name" value="PYRUVATE FORMATE-LYASE-ACTIVATING ENZYME"/>
    <property type="match status" value="1"/>
</dbReference>
<dbReference type="PIRSF" id="PIRSF000371">
    <property type="entry name" value="PFL_act_enz"/>
    <property type="match status" value="1"/>
</dbReference>
<protein>
    <submittedName>
        <fullName evidence="11">[formate-C-acetyltransferase]-activating enzyme</fullName>
        <ecNumber evidence="11">1.97.1.4</ecNumber>
    </submittedName>
</protein>
<dbReference type="InterPro" id="IPR017896">
    <property type="entry name" value="4Fe4S_Fe-S-bd"/>
</dbReference>
<dbReference type="PROSITE" id="PS51379">
    <property type="entry name" value="4FE4S_FER_2"/>
    <property type="match status" value="1"/>
</dbReference>
<feature type="domain" description="Radical SAM core" evidence="10">
    <location>
        <begin position="32"/>
        <end position="291"/>
    </location>
</feature>
<keyword evidence="4" id="KW-0949">S-adenosyl-L-methionine</keyword>
<evidence type="ECO:0000259" key="10">
    <source>
        <dbReference type="PROSITE" id="PS51918"/>
    </source>
</evidence>
<evidence type="ECO:0000256" key="5">
    <source>
        <dbReference type="ARBA" id="ARBA00022723"/>
    </source>
</evidence>
<evidence type="ECO:0000256" key="2">
    <source>
        <dbReference type="ARBA" id="ARBA00009777"/>
    </source>
</evidence>
<dbReference type="EC" id="1.97.1.4" evidence="11"/>
<keyword evidence="3" id="KW-0004">4Fe-4S</keyword>
<dbReference type="PROSITE" id="PS01087">
    <property type="entry name" value="RADICAL_ACTIVATING"/>
    <property type="match status" value="1"/>
</dbReference>
<organism evidence="11 12">
    <name type="scientific">Klebsiella aerogenes</name>
    <name type="common">Enterobacter aerogenes</name>
    <dbReference type="NCBI Taxonomy" id="548"/>
    <lineage>
        <taxon>Bacteria</taxon>
        <taxon>Pseudomonadati</taxon>
        <taxon>Pseudomonadota</taxon>
        <taxon>Gammaproteobacteria</taxon>
        <taxon>Enterobacterales</taxon>
        <taxon>Enterobacteriaceae</taxon>
        <taxon>Klebsiella/Raoultella group</taxon>
        <taxon>Klebsiella</taxon>
    </lineage>
</organism>
<evidence type="ECO:0000313" key="12">
    <source>
        <dbReference type="Proteomes" id="UP001303386"/>
    </source>
</evidence>
<dbReference type="InterPro" id="IPR007197">
    <property type="entry name" value="rSAM"/>
</dbReference>
<dbReference type="RefSeq" id="WP_032711366.1">
    <property type="nucleotide sequence ID" value="NZ_CAXOAM010000001.1"/>
</dbReference>
<dbReference type="InterPro" id="IPR034457">
    <property type="entry name" value="Organic_radical-activating"/>
</dbReference>
<keyword evidence="6 11" id="KW-0560">Oxidoreductase</keyword>
<accession>A0AAW9LMS9</accession>
<comment type="caution">
    <text evidence="11">The sequence shown here is derived from an EMBL/GenBank/DDBJ whole genome shotgun (WGS) entry which is preliminary data.</text>
</comment>
<reference evidence="11" key="1">
    <citation type="journal article" date="2023" name="J. Hosp. Infect.">
        <title>Cross-contamination of carbapenem-resistant Gram-negative bacteria between patients and hospital environment in the first year of a newly built surgical ward.</title>
        <authorList>
            <person name="Boutin S."/>
            <person name="Scherrer M."/>
            <person name="Spath I."/>
            <person name="Kocer K."/>
            <person name="Heeg K."/>
            <person name="Nurjadi D."/>
        </authorList>
    </citation>
    <scope>NUCLEOTIDE SEQUENCE</scope>
    <source>
        <strain evidence="11">KE10384</strain>
    </source>
</reference>
<proteinExistence type="inferred from homology"/>
<dbReference type="Pfam" id="PF13353">
    <property type="entry name" value="Fer4_12"/>
    <property type="match status" value="1"/>
</dbReference>
<dbReference type="EMBL" id="JARELW010000003">
    <property type="protein sequence ID" value="MEA8799277.1"/>
    <property type="molecule type" value="Genomic_DNA"/>
</dbReference>
<evidence type="ECO:0000259" key="9">
    <source>
        <dbReference type="PROSITE" id="PS51379"/>
    </source>
</evidence>
<dbReference type="NCBIfam" id="TIGR02494">
    <property type="entry name" value="PFLE_PFLC"/>
    <property type="match status" value="1"/>
</dbReference>
<gene>
    <name evidence="11" type="ORF">PZT46_08425</name>
</gene>